<evidence type="ECO:0008006" key="3">
    <source>
        <dbReference type="Google" id="ProtNLM"/>
    </source>
</evidence>
<accession>A0AAV4TJG5</accession>
<dbReference type="EMBL" id="BPLQ01009615">
    <property type="protein sequence ID" value="GIY45354.1"/>
    <property type="molecule type" value="Genomic_DNA"/>
</dbReference>
<evidence type="ECO:0000313" key="1">
    <source>
        <dbReference type="EMBL" id="GIY45354.1"/>
    </source>
</evidence>
<organism evidence="1 2">
    <name type="scientific">Caerostris darwini</name>
    <dbReference type="NCBI Taxonomy" id="1538125"/>
    <lineage>
        <taxon>Eukaryota</taxon>
        <taxon>Metazoa</taxon>
        <taxon>Ecdysozoa</taxon>
        <taxon>Arthropoda</taxon>
        <taxon>Chelicerata</taxon>
        <taxon>Arachnida</taxon>
        <taxon>Araneae</taxon>
        <taxon>Araneomorphae</taxon>
        <taxon>Entelegynae</taxon>
        <taxon>Araneoidea</taxon>
        <taxon>Araneidae</taxon>
        <taxon>Caerostris</taxon>
    </lineage>
</organism>
<sequence length="83" mass="9291">MARFCGFLWVLSHSFMSAQKERRGCILDKQSDDSEEINGWQMRSAFATSAVPFYVAAVVSLVKQQGGFPFPLLFLEVRGTNPS</sequence>
<dbReference type="AlphaFoldDB" id="A0AAV4TJG5"/>
<gene>
    <name evidence="1" type="ORF">CDAR_482211</name>
</gene>
<keyword evidence="2" id="KW-1185">Reference proteome</keyword>
<proteinExistence type="predicted"/>
<dbReference type="Proteomes" id="UP001054837">
    <property type="component" value="Unassembled WGS sequence"/>
</dbReference>
<name>A0AAV4TJG5_9ARAC</name>
<evidence type="ECO:0000313" key="2">
    <source>
        <dbReference type="Proteomes" id="UP001054837"/>
    </source>
</evidence>
<protein>
    <recommendedName>
        <fullName evidence="3">Secreted protein</fullName>
    </recommendedName>
</protein>
<reference evidence="1 2" key="1">
    <citation type="submission" date="2021-06" db="EMBL/GenBank/DDBJ databases">
        <title>Caerostris darwini draft genome.</title>
        <authorList>
            <person name="Kono N."/>
            <person name="Arakawa K."/>
        </authorList>
    </citation>
    <scope>NUCLEOTIDE SEQUENCE [LARGE SCALE GENOMIC DNA]</scope>
</reference>
<comment type="caution">
    <text evidence="1">The sequence shown here is derived from an EMBL/GenBank/DDBJ whole genome shotgun (WGS) entry which is preliminary data.</text>
</comment>